<gene>
    <name evidence="8" type="ORF">ACFSFX_07100</name>
</gene>
<dbReference type="Gene3D" id="3.30.565.10">
    <property type="entry name" value="Histidine kinase-like ATPase, C-terminal domain"/>
    <property type="match status" value="1"/>
</dbReference>
<evidence type="ECO:0000259" key="7">
    <source>
        <dbReference type="Pfam" id="PF07730"/>
    </source>
</evidence>
<evidence type="ECO:0000313" key="8">
    <source>
        <dbReference type="EMBL" id="MFD1846363.1"/>
    </source>
</evidence>
<keyword evidence="9" id="KW-1185">Reference proteome</keyword>
<dbReference type="SUPFAM" id="SSF55874">
    <property type="entry name" value="ATPase domain of HSP90 chaperone/DNA topoisomerase II/histidine kinase"/>
    <property type="match status" value="1"/>
</dbReference>
<evidence type="ECO:0000256" key="5">
    <source>
        <dbReference type="SAM" id="Phobius"/>
    </source>
</evidence>
<dbReference type="GO" id="GO:0016301">
    <property type="term" value="F:kinase activity"/>
    <property type="evidence" value="ECO:0007669"/>
    <property type="project" value="UniProtKB-KW"/>
</dbReference>
<dbReference type="InterPro" id="IPR003594">
    <property type="entry name" value="HATPase_dom"/>
</dbReference>
<evidence type="ECO:0000256" key="3">
    <source>
        <dbReference type="ARBA" id="ARBA00023012"/>
    </source>
</evidence>
<dbReference type="Gene3D" id="1.20.5.1930">
    <property type="match status" value="1"/>
</dbReference>
<feature type="transmembrane region" description="Helical" evidence="5">
    <location>
        <begin position="119"/>
        <end position="137"/>
    </location>
</feature>
<reference evidence="9" key="1">
    <citation type="journal article" date="2019" name="Int. J. Syst. Evol. Microbiol.">
        <title>The Global Catalogue of Microorganisms (GCM) 10K type strain sequencing project: providing services to taxonomists for standard genome sequencing and annotation.</title>
        <authorList>
            <consortium name="The Broad Institute Genomics Platform"/>
            <consortium name="The Broad Institute Genome Sequencing Center for Infectious Disease"/>
            <person name="Wu L."/>
            <person name="Ma J."/>
        </authorList>
    </citation>
    <scope>NUCLEOTIDE SEQUENCE [LARGE SCALE GENOMIC DNA]</scope>
    <source>
        <strain evidence="9">JCM 11496</strain>
    </source>
</reference>
<evidence type="ECO:0000256" key="1">
    <source>
        <dbReference type="ARBA" id="ARBA00022679"/>
    </source>
</evidence>
<dbReference type="InterPro" id="IPR011712">
    <property type="entry name" value="Sig_transdc_His_kin_sub3_dim/P"/>
</dbReference>
<dbReference type="Pfam" id="PF07730">
    <property type="entry name" value="HisKA_3"/>
    <property type="match status" value="1"/>
</dbReference>
<feature type="domain" description="Histidine kinase/HSP90-like ATPase" evidence="6">
    <location>
        <begin position="315"/>
        <end position="404"/>
    </location>
</feature>
<dbReference type="RefSeq" id="WP_343879682.1">
    <property type="nucleotide sequence ID" value="NZ_BAAAIJ010000047.1"/>
</dbReference>
<dbReference type="PANTHER" id="PTHR24421">
    <property type="entry name" value="NITRATE/NITRITE SENSOR PROTEIN NARX-RELATED"/>
    <property type="match status" value="1"/>
</dbReference>
<keyword evidence="2 8" id="KW-0418">Kinase</keyword>
<sequence length="428" mass="45510">MNTRPERTDRLLPENSVWIHGMKWWHIGFYTALVVVVLVVLNGEPNPAITAVTLGALAALAAAYPFLTRQRHLGTWRPTVYVVLLILVVGFLAFLPGSGAVLLFVAFPQIWMFSSTARAGLISTAAICVAVATGQLVRFSGSPEDLVGIGLQAGLSFLASTMLGLWIYKIIDQSEDRAQLLAELEAARTELQLADQRQGAMAERERMSREIHDTLAQGFTSVVMLSEAALAQLRSNRLDSGAAHELGARLDAINTTARDNLQEARSLIASTGPSQLQGGDLLGALGRLASAATSAGCLTTSSLPESLPHLTSNQQIALLRSAQEALTNVRRHASASRSQLKLDHSGSNLLLTVSDDGGGFDPDLDTSGYGLKSINARLNEIGGTLSITSAIGEGCALRMVVPVQDHHAEGAAAPRTGVQDQPERVEAQ</sequence>
<keyword evidence="5" id="KW-0812">Transmembrane</keyword>
<comment type="caution">
    <text evidence="8">The sequence shown here is derived from an EMBL/GenBank/DDBJ whole genome shotgun (WGS) entry which is preliminary data.</text>
</comment>
<dbReference type="InterPro" id="IPR017205">
    <property type="entry name" value="Sig_transdc_His_kinase_ChrS"/>
</dbReference>
<dbReference type="EMBL" id="JBHUGA010000011">
    <property type="protein sequence ID" value="MFD1846363.1"/>
    <property type="molecule type" value="Genomic_DNA"/>
</dbReference>
<feature type="transmembrane region" description="Helical" evidence="5">
    <location>
        <begin position="48"/>
        <end position="67"/>
    </location>
</feature>
<dbReference type="Proteomes" id="UP001597307">
    <property type="component" value="Unassembled WGS sequence"/>
</dbReference>
<dbReference type="PIRSF" id="PIRSF037434">
    <property type="entry name" value="STHK_ChrS"/>
    <property type="match status" value="1"/>
</dbReference>
<keyword evidence="1" id="KW-0808">Transferase</keyword>
<accession>A0ABW4Q6N5</accession>
<feature type="transmembrane region" description="Helical" evidence="5">
    <location>
        <begin position="149"/>
        <end position="168"/>
    </location>
</feature>
<dbReference type="CDD" id="cd16917">
    <property type="entry name" value="HATPase_UhpB-NarQ-NarX-like"/>
    <property type="match status" value="1"/>
</dbReference>
<evidence type="ECO:0000256" key="4">
    <source>
        <dbReference type="SAM" id="Coils"/>
    </source>
</evidence>
<dbReference type="Pfam" id="PF02518">
    <property type="entry name" value="HATPase_c"/>
    <property type="match status" value="1"/>
</dbReference>
<dbReference type="InterPro" id="IPR036890">
    <property type="entry name" value="HATPase_C_sf"/>
</dbReference>
<feature type="domain" description="Signal transduction histidine kinase subgroup 3 dimerisation and phosphoacceptor" evidence="7">
    <location>
        <begin position="203"/>
        <end position="275"/>
    </location>
</feature>
<evidence type="ECO:0000256" key="2">
    <source>
        <dbReference type="ARBA" id="ARBA00022777"/>
    </source>
</evidence>
<feature type="transmembrane region" description="Helical" evidence="5">
    <location>
        <begin position="79"/>
        <end position="107"/>
    </location>
</feature>
<feature type="coiled-coil region" evidence="4">
    <location>
        <begin position="170"/>
        <end position="197"/>
    </location>
</feature>
<name>A0ABW4Q6N5_9MICC</name>
<protein>
    <submittedName>
        <fullName evidence="8">Sensor histidine kinase</fullName>
    </submittedName>
</protein>
<keyword evidence="3" id="KW-0902">Two-component regulatory system</keyword>
<evidence type="ECO:0000313" key="9">
    <source>
        <dbReference type="Proteomes" id="UP001597307"/>
    </source>
</evidence>
<feature type="transmembrane region" description="Helical" evidence="5">
    <location>
        <begin position="24"/>
        <end position="41"/>
    </location>
</feature>
<dbReference type="InterPro" id="IPR050482">
    <property type="entry name" value="Sensor_HK_TwoCompSys"/>
</dbReference>
<evidence type="ECO:0000259" key="6">
    <source>
        <dbReference type="Pfam" id="PF02518"/>
    </source>
</evidence>
<keyword evidence="4" id="KW-0175">Coiled coil</keyword>
<dbReference type="PANTHER" id="PTHR24421:SF62">
    <property type="entry name" value="SENSORY TRANSDUCTION HISTIDINE KINASE"/>
    <property type="match status" value="1"/>
</dbReference>
<organism evidence="8 9">
    <name type="scientific">Arthrobacter flavus</name>
    <dbReference type="NCBI Taxonomy" id="95172"/>
    <lineage>
        <taxon>Bacteria</taxon>
        <taxon>Bacillati</taxon>
        <taxon>Actinomycetota</taxon>
        <taxon>Actinomycetes</taxon>
        <taxon>Micrococcales</taxon>
        <taxon>Micrococcaceae</taxon>
        <taxon>Arthrobacter</taxon>
    </lineage>
</organism>
<keyword evidence="5" id="KW-0472">Membrane</keyword>
<keyword evidence="5" id="KW-1133">Transmembrane helix</keyword>
<proteinExistence type="predicted"/>